<evidence type="ECO:0000313" key="7">
    <source>
        <dbReference type="Proteomes" id="UP001187192"/>
    </source>
</evidence>
<dbReference type="Gramene" id="FCD_00006734-RA">
    <property type="protein sequence ID" value="FCD_00006734-RA:cds"/>
    <property type="gene ID" value="FCD_00006734"/>
</dbReference>
<dbReference type="EMBL" id="BTGU01000003">
    <property type="protein sequence ID" value="GMN32567.1"/>
    <property type="molecule type" value="Genomic_DNA"/>
</dbReference>
<reference evidence="6" key="1">
    <citation type="submission" date="2023-07" db="EMBL/GenBank/DDBJ databases">
        <title>draft genome sequence of fig (Ficus carica).</title>
        <authorList>
            <person name="Takahashi T."/>
            <person name="Nishimura K."/>
        </authorList>
    </citation>
    <scope>NUCLEOTIDE SEQUENCE</scope>
</reference>
<feature type="compositionally biased region" description="Polar residues" evidence="5">
    <location>
        <begin position="283"/>
        <end position="295"/>
    </location>
</feature>
<evidence type="ECO:0000256" key="2">
    <source>
        <dbReference type="ARBA" id="ARBA00008332"/>
    </source>
</evidence>
<keyword evidence="7" id="KW-1185">Reference proteome</keyword>
<feature type="region of interest" description="Disordered" evidence="5">
    <location>
        <begin position="211"/>
        <end position="232"/>
    </location>
</feature>
<protein>
    <recommendedName>
        <fullName evidence="8">Glycine-rich protein</fullName>
    </recommendedName>
</protein>
<evidence type="ECO:0000256" key="5">
    <source>
        <dbReference type="SAM" id="MobiDB-lite"/>
    </source>
</evidence>
<keyword evidence="3" id="KW-0963">Cytoplasm</keyword>
<evidence type="ECO:0000256" key="4">
    <source>
        <dbReference type="ARBA" id="ARBA00022553"/>
    </source>
</evidence>
<dbReference type="Proteomes" id="UP001187192">
    <property type="component" value="Unassembled WGS sequence"/>
</dbReference>
<sequence>MQGGRGRGRGGRNSFFEFPDPFAGFGGFGGFGGHQSLMSSFFGGRDLFDEPFCTHPFRGGMLQSNFFGPMGNPFLAMHPSGLLEQRAVPEPTQPRGPIIEEINSDDEKEDADKERKENPRKHGRSGSGPYVEDPDDEAEEKKFRHLQYGNGSNGFNRAQRQPQAHSFTFQSSSVTYGGANGAYHTTSETRRTGSDGVSTFVAISIVTIEERKEADSSTGQASHRLSRALHNKGHSLARKLNSDGKVDTMQTLHNLNEDELGRFEEAWKGTAQKYLPGWPGNFSGHQSAGDSSSGHTGQGGWALPSTESSQHSGRRMSNARDGVASSRSQHSGRMRTPDVRDRSSYPRGRTGY</sequence>
<feature type="compositionally biased region" description="Basic and acidic residues" evidence="5">
    <location>
        <begin position="335"/>
        <end position="344"/>
    </location>
</feature>
<evidence type="ECO:0000313" key="6">
    <source>
        <dbReference type="EMBL" id="GMN32567.1"/>
    </source>
</evidence>
<dbReference type="AlphaFoldDB" id="A0AA87ZEU7"/>
<comment type="similarity">
    <text evidence="2">Belongs to the MLF family.</text>
</comment>
<feature type="region of interest" description="Disordered" evidence="5">
    <location>
        <begin position="87"/>
        <end position="140"/>
    </location>
</feature>
<name>A0AA87ZEU7_FICCA</name>
<feature type="region of interest" description="Disordered" evidence="5">
    <location>
        <begin position="274"/>
        <end position="352"/>
    </location>
</feature>
<comment type="caution">
    <text evidence="6">The sequence shown here is derived from an EMBL/GenBank/DDBJ whole genome shotgun (WGS) entry which is preliminary data.</text>
</comment>
<evidence type="ECO:0008006" key="8">
    <source>
        <dbReference type="Google" id="ProtNLM"/>
    </source>
</evidence>
<comment type="subcellular location">
    <subcellularLocation>
        <location evidence="1">Cytoplasm</location>
    </subcellularLocation>
</comment>
<organism evidence="6 7">
    <name type="scientific">Ficus carica</name>
    <name type="common">Common fig</name>
    <dbReference type="NCBI Taxonomy" id="3494"/>
    <lineage>
        <taxon>Eukaryota</taxon>
        <taxon>Viridiplantae</taxon>
        <taxon>Streptophyta</taxon>
        <taxon>Embryophyta</taxon>
        <taxon>Tracheophyta</taxon>
        <taxon>Spermatophyta</taxon>
        <taxon>Magnoliopsida</taxon>
        <taxon>eudicotyledons</taxon>
        <taxon>Gunneridae</taxon>
        <taxon>Pentapetalae</taxon>
        <taxon>rosids</taxon>
        <taxon>fabids</taxon>
        <taxon>Rosales</taxon>
        <taxon>Moraceae</taxon>
        <taxon>Ficeae</taxon>
        <taxon>Ficus</taxon>
    </lineage>
</organism>
<dbReference type="InterPro" id="IPR019376">
    <property type="entry name" value="Myeloid_leukemia_factor"/>
</dbReference>
<gene>
    <name evidence="6" type="ORF">TIFTF001_003741</name>
</gene>
<dbReference type="PANTHER" id="PTHR13105">
    <property type="entry name" value="MYELOID LEUKEMIA FACTOR"/>
    <property type="match status" value="1"/>
</dbReference>
<evidence type="ECO:0000256" key="1">
    <source>
        <dbReference type="ARBA" id="ARBA00004496"/>
    </source>
</evidence>
<dbReference type="GO" id="GO:0005737">
    <property type="term" value="C:cytoplasm"/>
    <property type="evidence" value="ECO:0007669"/>
    <property type="project" value="UniProtKB-SubCell"/>
</dbReference>
<proteinExistence type="inferred from homology"/>
<dbReference type="Pfam" id="PF10248">
    <property type="entry name" value="Mlf1IP"/>
    <property type="match status" value="1"/>
</dbReference>
<accession>A0AA87ZEU7</accession>
<keyword evidence="4" id="KW-0597">Phosphoprotein</keyword>
<evidence type="ECO:0000256" key="3">
    <source>
        <dbReference type="ARBA" id="ARBA00022490"/>
    </source>
</evidence>